<sequence length="175" mass="19812">MENIVQSDVQRGSLRAERKEKRDRKEETSADQTQYLFSVELDERQRDAVDFYVEAIVDALCEFHGMIIAMGYKRYNTMDLLPAGSFVFIQGASIETACITFFLGPVCDTFTDGIVQLLTLSSWDVNDRDSTSICYAMLNLCHLTHMALHATVTSDCQNFQSLNMSLRSLDEPSRA</sequence>
<keyword evidence="3" id="KW-1185">Reference proteome</keyword>
<organism evidence="3">
    <name type="scientific">Acromyrmex echinatior</name>
    <name type="common">Panamanian leafcutter ant</name>
    <name type="synonym">Acromyrmex octospinosus echinatior</name>
    <dbReference type="NCBI Taxonomy" id="103372"/>
    <lineage>
        <taxon>Eukaryota</taxon>
        <taxon>Metazoa</taxon>
        <taxon>Ecdysozoa</taxon>
        <taxon>Arthropoda</taxon>
        <taxon>Hexapoda</taxon>
        <taxon>Insecta</taxon>
        <taxon>Pterygota</taxon>
        <taxon>Neoptera</taxon>
        <taxon>Endopterygota</taxon>
        <taxon>Hymenoptera</taxon>
        <taxon>Apocrita</taxon>
        <taxon>Aculeata</taxon>
        <taxon>Formicoidea</taxon>
        <taxon>Formicidae</taxon>
        <taxon>Myrmicinae</taxon>
        <taxon>Acromyrmex</taxon>
    </lineage>
</organism>
<protein>
    <submittedName>
        <fullName evidence="2">Uncharacterized protein</fullName>
    </submittedName>
</protein>
<dbReference type="Proteomes" id="UP000007755">
    <property type="component" value="Unassembled WGS sequence"/>
</dbReference>
<dbReference type="AlphaFoldDB" id="F4WSF2"/>
<name>F4WSF2_ACREC</name>
<proteinExistence type="predicted"/>
<reference evidence="2" key="1">
    <citation type="submission" date="2011-02" db="EMBL/GenBank/DDBJ databases">
        <title>The genome of the leaf-cutting ant Acromyrmex echinatior suggests key adaptations to social evolution and fungus farming.</title>
        <authorList>
            <person name="Nygaard S."/>
            <person name="Zhang G."/>
        </authorList>
    </citation>
    <scope>NUCLEOTIDE SEQUENCE</scope>
</reference>
<feature type="compositionally biased region" description="Polar residues" evidence="1">
    <location>
        <begin position="1"/>
        <end position="10"/>
    </location>
</feature>
<gene>
    <name evidence="2" type="ORF">G5I_08783</name>
</gene>
<feature type="region of interest" description="Disordered" evidence="1">
    <location>
        <begin position="1"/>
        <end position="27"/>
    </location>
</feature>
<dbReference type="EMBL" id="GL888321">
    <property type="protein sequence ID" value="EGI62869.1"/>
    <property type="molecule type" value="Genomic_DNA"/>
</dbReference>
<dbReference type="InParanoid" id="F4WSF2"/>
<evidence type="ECO:0000256" key="1">
    <source>
        <dbReference type="SAM" id="MobiDB-lite"/>
    </source>
</evidence>
<feature type="compositionally biased region" description="Basic and acidic residues" evidence="1">
    <location>
        <begin position="14"/>
        <end position="27"/>
    </location>
</feature>
<evidence type="ECO:0000313" key="2">
    <source>
        <dbReference type="EMBL" id="EGI62869.1"/>
    </source>
</evidence>
<evidence type="ECO:0000313" key="3">
    <source>
        <dbReference type="Proteomes" id="UP000007755"/>
    </source>
</evidence>
<accession>F4WSF2</accession>